<dbReference type="InterPro" id="IPR011039">
    <property type="entry name" value="TFIIF_interaction"/>
</dbReference>
<dbReference type="CDD" id="cd07980">
    <property type="entry name" value="TFIIF_beta"/>
    <property type="match status" value="1"/>
</dbReference>
<dbReference type="Pfam" id="PF02270">
    <property type="entry name" value="TFIIF_beta"/>
    <property type="match status" value="1"/>
</dbReference>
<keyword evidence="3" id="KW-0805">Transcription regulation</keyword>
<dbReference type="InterPro" id="IPR040450">
    <property type="entry name" value="TFIIF_beta_HTH"/>
</dbReference>
<dbReference type="Gene3D" id="1.10.10.10">
    <property type="entry name" value="Winged helix-like DNA-binding domain superfamily/Winged helix DNA-binding domain"/>
    <property type="match status" value="1"/>
</dbReference>
<dbReference type="GO" id="GO:0006367">
    <property type="term" value="P:transcription initiation at RNA polymerase II promoter"/>
    <property type="evidence" value="ECO:0007669"/>
    <property type="project" value="InterPro"/>
</dbReference>
<dbReference type="SUPFAM" id="SSF46785">
    <property type="entry name" value="Winged helix' DNA-binding domain"/>
    <property type="match status" value="1"/>
</dbReference>
<evidence type="ECO:0000256" key="5">
    <source>
        <dbReference type="ARBA" id="ARBA00023163"/>
    </source>
</evidence>
<evidence type="ECO:0000256" key="6">
    <source>
        <dbReference type="ARBA" id="ARBA00023242"/>
    </source>
</evidence>
<dbReference type="InterPro" id="IPR036388">
    <property type="entry name" value="WH-like_DNA-bd_sf"/>
</dbReference>
<dbReference type="Proteomes" id="UP001445335">
    <property type="component" value="Unassembled WGS sequence"/>
</dbReference>
<feature type="region of interest" description="Disordered" evidence="7">
    <location>
        <begin position="170"/>
        <end position="190"/>
    </location>
</feature>
<dbReference type="FunFam" id="1.10.10.10:FF:000035">
    <property type="entry name" value="General transcription factor IIF subunit 2"/>
    <property type="match status" value="1"/>
</dbReference>
<dbReference type="GO" id="GO:0005674">
    <property type="term" value="C:transcription factor TFIIF complex"/>
    <property type="evidence" value="ECO:0007669"/>
    <property type="project" value="InterPro"/>
</dbReference>
<dbReference type="SUPFAM" id="SSF50916">
    <property type="entry name" value="Rap30/74 interaction domains"/>
    <property type="match status" value="1"/>
</dbReference>
<dbReference type="PANTHER" id="PTHR10445">
    <property type="entry name" value="GENERAL TRANSCRIPTION FACTOR IIF SUBUNIT 2"/>
    <property type="match status" value="1"/>
</dbReference>
<reference evidence="10 11" key="1">
    <citation type="journal article" date="2024" name="Nat. Commun.">
        <title>Phylogenomics reveals the evolutionary origins of lichenization in chlorophyte algae.</title>
        <authorList>
            <person name="Puginier C."/>
            <person name="Libourel C."/>
            <person name="Otte J."/>
            <person name="Skaloud P."/>
            <person name="Haon M."/>
            <person name="Grisel S."/>
            <person name="Petersen M."/>
            <person name="Berrin J.G."/>
            <person name="Delaux P.M."/>
            <person name="Dal Grande F."/>
            <person name="Keller J."/>
        </authorList>
    </citation>
    <scope>NUCLEOTIDE SEQUENCE [LARGE SCALE GENOMIC DNA]</scope>
    <source>
        <strain evidence="10 11">SAG 245.80</strain>
    </source>
</reference>
<accession>A0AAW1R0Z0</accession>
<evidence type="ECO:0000256" key="3">
    <source>
        <dbReference type="ARBA" id="ARBA00023015"/>
    </source>
</evidence>
<evidence type="ECO:0000256" key="2">
    <source>
        <dbReference type="ARBA" id="ARBA00009543"/>
    </source>
</evidence>
<keyword evidence="4" id="KW-0238">DNA-binding</keyword>
<evidence type="ECO:0000256" key="1">
    <source>
        <dbReference type="ARBA" id="ARBA00004123"/>
    </source>
</evidence>
<feature type="domain" description="TFIIF beta subunit N-terminal" evidence="9">
    <location>
        <begin position="8"/>
        <end position="93"/>
    </location>
</feature>
<evidence type="ECO:0008006" key="12">
    <source>
        <dbReference type="Google" id="ProtNLM"/>
    </source>
</evidence>
<gene>
    <name evidence="10" type="ORF">WJX81_008134</name>
</gene>
<evidence type="ECO:0000259" key="9">
    <source>
        <dbReference type="Pfam" id="PF17683"/>
    </source>
</evidence>
<dbReference type="AlphaFoldDB" id="A0AAW1R0Z0"/>
<dbReference type="InterPro" id="IPR040504">
    <property type="entry name" value="TFIIF_beta_N"/>
</dbReference>
<name>A0AAW1R0Z0_9CHLO</name>
<dbReference type="InterPro" id="IPR036390">
    <property type="entry name" value="WH_DNA-bd_sf"/>
</dbReference>
<sequence length="257" mass="28758">MEVKTAEKKLWLIKVPKHVAQQWQVASQRAASGAQSVGPELGRIRITSGAAQAEPDFQFTLANAQQAGLPREYTMRAQSGSVAAMHLLAERQGCTSLEGRVDQKFDLELRSAANDAAGEGEVVIDPEYRRLSRERHQAAATKTRLMRVIEDPRSATFARNPAPVKIQIGKRKEALPSGSRRKSPPEKRVRMERDALEGLLFRLFERQANWNFAQLHKETDQPAAWLKEVLLSIASFKKGGPTQQHWQLKPEYRTGAG</sequence>
<dbReference type="EMBL" id="JALJOU010000058">
    <property type="protein sequence ID" value="KAK9827401.1"/>
    <property type="molecule type" value="Genomic_DNA"/>
</dbReference>
<protein>
    <recommendedName>
        <fullName evidence="12">Transcription initiation factor IIF subunit beta</fullName>
    </recommendedName>
</protein>
<dbReference type="GO" id="GO:0003677">
    <property type="term" value="F:DNA binding"/>
    <property type="evidence" value="ECO:0007669"/>
    <property type="project" value="UniProtKB-KW"/>
</dbReference>
<evidence type="ECO:0000259" key="8">
    <source>
        <dbReference type="Pfam" id="PF02270"/>
    </source>
</evidence>
<evidence type="ECO:0000256" key="7">
    <source>
        <dbReference type="SAM" id="MobiDB-lite"/>
    </source>
</evidence>
<evidence type="ECO:0000313" key="10">
    <source>
        <dbReference type="EMBL" id="KAK9827401.1"/>
    </source>
</evidence>
<comment type="caution">
    <text evidence="10">The sequence shown here is derived from an EMBL/GenBank/DDBJ whole genome shotgun (WGS) entry which is preliminary data.</text>
</comment>
<comment type="similarity">
    <text evidence="2">Belongs to the TFIIF beta subunit family.</text>
</comment>
<keyword evidence="5" id="KW-0804">Transcription</keyword>
<keyword evidence="6" id="KW-0539">Nucleus</keyword>
<feature type="domain" description="TFIIF beta subunit HTH" evidence="8">
    <location>
        <begin position="189"/>
        <end position="253"/>
    </location>
</feature>
<evidence type="ECO:0000313" key="11">
    <source>
        <dbReference type="Proteomes" id="UP001445335"/>
    </source>
</evidence>
<proteinExistence type="inferred from homology"/>
<dbReference type="PANTHER" id="PTHR10445:SF0">
    <property type="entry name" value="GENERAL TRANSCRIPTION FACTOR IIF SUBUNIT 2"/>
    <property type="match status" value="1"/>
</dbReference>
<organism evidence="10 11">
    <name type="scientific">Elliptochloris bilobata</name>
    <dbReference type="NCBI Taxonomy" id="381761"/>
    <lineage>
        <taxon>Eukaryota</taxon>
        <taxon>Viridiplantae</taxon>
        <taxon>Chlorophyta</taxon>
        <taxon>core chlorophytes</taxon>
        <taxon>Trebouxiophyceae</taxon>
        <taxon>Trebouxiophyceae incertae sedis</taxon>
        <taxon>Elliptochloris clade</taxon>
        <taxon>Elliptochloris</taxon>
    </lineage>
</organism>
<keyword evidence="11" id="KW-1185">Reference proteome</keyword>
<dbReference type="Pfam" id="PF17683">
    <property type="entry name" value="TFIIF_beta_N"/>
    <property type="match status" value="1"/>
</dbReference>
<dbReference type="InterPro" id="IPR003196">
    <property type="entry name" value="TFIIF_beta"/>
</dbReference>
<comment type="subcellular location">
    <subcellularLocation>
        <location evidence="1">Nucleus</location>
    </subcellularLocation>
</comment>
<evidence type="ECO:0000256" key="4">
    <source>
        <dbReference type="ARBA" id="ARBA00023125"/>
    </source>
</evidence>